<reference evidence="1 2" key="1">
    <citation type="journal article" date="2015" name="Nature">
        <title>rRNA introns, odd ribosomes, and small enigmatic genomes across a large radiation of phyla.</title>
        <authorList>
            <person name="Brown C.T."/>
            <person name="Hug L.A."/>
            <person name="Thomas B.C."/>
            <person name="Sharon I."/>
            <person name="Castelle C.J."/>
            <person name="Singh A."/>
            <person name="Wilkins M.J."/>
            <person name="Williams K.H."/>
            <person name="Banfield J.F."/>
        </authorList>
    </citation>
    <scope>NUCLEOTIDE SEQUENCE [LARGE SCALE GENOMIC DNA]</scope>
</reference>
<evidence type="ECO:0000313" key="2">
    <source>
        <dbReference type="Proteomes" id="UP000034119"/>
    </source>
</evidence>
<dbReference type="AlphaFoldDB" id="A0A0G1XS70"/>
<evidence type="ECO:0000313" key="1">
    <source>
        <dbReference type="EMBL" id="KKW05432.1"/>
    </source>
</evidence>
<organism evidence="1 2">
    <name type="scientific">candidate division CPR1 bacterium GW2011_GWC1_49_13</name>
    <dbReference type="NCBI Taxonomy" id="1618342"/>
    <lineage>
        <taxon>Bacteria</taxon>
        <taxon>candidate division CPR1</taxon>
    </lineage>
</organism>
<dbReference type="EMBL" id="LCPW01000020">
    <property type="protein sequence ID" value="KKW05432.1"/>
    <property type="molecule type" value="Genomic_DNA"/>
</dbReference>
<dbReference type="Proteomes" id="UP000034119">
    <property type="component" value="Unassembled WGS sequence"/>
</dbReference>
<gene>
    <name evidence="1" type="ORF">UY40_C0020G0009</name>
</gene>
<proteinExistence type="predicted"/>
<accession>A0A0G1XS70</accession>
<sequence length="101" mass="12018">MTRLARAYGQDVRAVWRWPYAVVLWLHHELEEVERIEAQVRALDDVKRGWYMALAFNDPRQLERVERELMSEIRAEAMPAGRAKATAERMIRQARRVTRGR</sequence>
<dbReference type="STRING" id="1618342.UY40_C0020G0009"/>
<name>A0A0G1XS70_9BACT</name>
<protein>
    <submittedName>
        <fullName evidence="1">Uncharacterized protein</fullName>
    </submittedName>
</protein>
<comment type="caution">
    <text evidence="1">The sequence shown here is derived from an EMBL/GenBank/DDBJ whole genome shotgun (WGS) entry which is preliminary data.</text>
</comment>